<evidence type="ECO:0000256" key="2">
    <source>
        <dbReference type="SAM" id="MobiDB-lite"/>
    </source>
</evidence>
<accession>A0A507QUX5</accession>
<feature type="region of interest" description="Disordered" evidence="2">
    <location>
        <begin position="531"/>
        <end position="552"/>
    </location>
</feature>
<gene>
    <name evidence="3" type="ORF">MPDQ_007026</name>
</gene>
<evidence type="ECO:0000313" key="4">
    <source>
        <dbReference type="Proteomes" id="UP000319663"/>
    </source>
</evidence>
<dbReference type="Proteomes" id="UP000319663">
    <property type="component" value="Unassembled WGS sequence"/>
</dbReference>
<evidence type="ECO:0000256" key="1">
    <source>
        <dbReference type="SAM" id="Coils"/>
    </source>
</evidence>
<proteinExistence type="predicted"/>
<feature type="region of interest" description="Disordered" evidence="2">
    <location>
        <begin position="660"/>
        <end position="745"/>
    </location>
</feature>
<evidence type="ECO:0000313" key="3">
    <source>
        <dbReference type="EMBL" id="TQB72126.1"/>
    </source>
</evidence>
<comment type="caution">
    <text evidence="3">The sequence shown here is derived from an EMBL/GenBank/DDBJ whole genome shotgun (WGS) entry which is preliminary data.</text>
</comment>
<feature type="region of interest" description="Disordered" evidence="2">
    <location>
        <begin position="609"/>
        <end position="646"/>
    </location>
</feature>
<feature type="coiled-coil region" evidence="1">
    <location>
        <begin position="480"/>
        <end position="507"/>
    </location>
</feature>
<keyword evidence="1" id="KW-0175">Coiled coil</keyword>
<organism evidence="3 4">
    <name type="scientific">Monascus purpureus</name>
    <name type="common">Red mold</name>
    <name type="synonym">Monascus anka</name>
    <dbReference type="NCBI Taxonomy" id="5098"/>
    <lineage>
        <taxon>Eukaryota</taxon>
        <taxon>Fungi</taxon>
        <taxon>Dikarya</taxon>
        <taxon>Ascomycota</taxon>
        <taxon>Pezizomycotina</taxon>
        <taxon>Eurotiomycetes</taxon>
        <taxon>Eurotiomycetidae</taxon>
        <taxon>Eurotiales</taxon>
        <taxon>Aspergillaceae</taxon>
        <taxon>Monascus</taxon>
    </lineage>
</organism>
<sequence length="790" mass="89061">MPDRLPSLTREVERLLTAPYVPALQDLYDIVHRCSPPEIRSWAFCKPCQVGPLGDLLVQALSHSALSLQLLRNFASAPSFRDALLERHPTALDGFLQKAVEDGTSEVMVGLQASSSILDTLPFETMTTLQMEFTKTLRNFDDHMGNLLCLATFASIASSRRAKFDDEYAPQPPSWLQNIRHFFGPKRGLKTLDLVVLRVILSCSATCNSLPVSQAAESIRLAIDICETVNLEQRQAWIAGNSSKIAKLFSRKQPTDNFSTRDWRAEMAETLMLNARTSYDHMLEKVEEICYDLEHRCYNTEAPLRVVQKERDQFMAEANELKQRNEDLQIQLQQASNTISDLRQEMVRLESHAECVSRRSEALSADLDNVRRELESQRHQSEKVVQVERENSRTRELELVATATEREDQIEGLERQLNLQTAENNELQHNLETLSGEHATLMEETHLLNERVGGLEVSLEEYRLLLAQKDEEAKRSSVNKEHLSFKIRDLEAKLEEKVLEYSALSSALLAAEEKSRIDMEMFKQEHELAISHASSESAKRSEENKSLQTAMQEAASNATKELQMKERKIQHLESKVRSLQNERATKAREFLEAQQHISRLMTVMGFKADPAEAEDSSKRRRSRSHLEPSHLAMPPKGTNNASFWQTGNIDFNSESFLGESFGSIASNSPGPDPGPSPKRPRDDLVDATAPLPSRAKGTDHFKAQDLQYPRSSTGKRRERQPLGGADPNATSPAPDTSRFKSRREGSCLGSQLCITRDENREIDVADDLDVKLDDGLTFTSVTFPGNETSS</sequence>
<feature type="coiled-coil region" evidence="1">
    <location>
        <begin position="555"/>
        <end position="589"/>
    </location>
</feature>
<name>A0A507QUX5_MONPU</name>
<dbReference type="AlphaFoldDB" id="A0A507QUX5"/>
<protein>
    <submittedName>
        <fullName evidence="3">Uncharacterized protein</fullName>
    </submittedName>
</protein>
<keyword evidence="4" id="KW-1185">Reference proteome</keyword>
<dbReference type="EMBL" id="VIFY01000069">
    <property type="protein sequence ID" value="TQB72126.1"/>
    <property type="molecule type" value="Genomic_DNA"/>
</dbReference>
<feature type="coiled-coil region" evidence="1">
    <location>
        <begin position="304"/>
        <end position="444"/>
    </location>
</feature>
<reference evidence="3 4" key="1">
    <citation type="submission" date="2019-06" db="EMBL/GenBank/DDBJ databases">
        <title>Wine fermentation using esterase from Monascus purpureus.</title>
        <authorList>
            <person name="Geng C."/>
            <person name="Zhang Y."/>
        </authorList>
    </citation>
    <scope>NUCLEOTIDE SEQUENCE [LARGE SCALE GENOMIC DNA]</scope>
    <source>
        <strain evidence="3">HQ1</strain>
    </source>
</reference>
<feature type="compositionally biased region" description="Polar residues" evidence="2">
    <location>
        <begin position="637"/>
        <end position="646"/>
    </location>
</feature>